<proteinExistence type="predicted"/>
<evidence type="ECO:0008006" key="3">
    <source>
        <dbReference type="Google" id="ProtNLM"/>
    </source>
</evidence>
<dbReference type="HOGENOM" id="CLU_100275_4_0_6"/>
<dbReference type="EMBL" id="HG322950">
    <property type="protein sequence ID" value="CDF84335.1"/>
    <property type="molecule type" value="Genomic_DNA"/>
</dbReference>
<dbReference type="InterPro" id="IPR015946">
    <property type="entry name" value="KH_dom-like_a/b"/>
</dbReference>
<dbReference type="KEGG" id="pkc:PKB_2988"/>
<dbReference type="RefSeq" id="WP_043252855.1">
    <property type="nucleotide sequence ID" value="NZ_HG322950.1"/>
</dbReference>
<gene>
    <name evidence="1" type="ORF">PKB_2988</name>
</gene>
<organism evidence="1 2">
    <name type="scientific">Pseudomonas knackmussii (strain DSM 6978 / CCUG 54928 / LMG 23759 / B13)</name>
    <dbReference type="NCBI Taxonomy" id="1301098"/>
    <lineage>
        <taxon>Bacteria</taxon>
        <taxon>Pseudomonadati</taxon>
        <taxon>Pseudomonadota</taxon>
        <taxon>Gammaproteobacteria</taxon>
        <taxon>Pseudomonadales</taxon>
        <taxon>Pseudomonadaceae</taxon>
        <taxon>Pseudomonas</taxon>
    </lineage>
</organism>
<dbReference type="OrthoDB" id="9789573at2"/>
<evidence type="ECO:0000313" key="2">
    <source>
        <dbReference type="Proteomes" id="UP000025241"/>
    </source>
</evidence>
<sequence>MSDALVHASYAGIPYQVTLSAGVHQWFADEPESVGGGDSGPGPHQLLLSSLGACTSVTLAMYARRKEWPLEGIEVELRFAQEQPGHSRIERDIRLLGALDDSQRQRLLEIANACPIHKVLSGEIAIASQLAG</sequence>
<dbReference type="eggNOG" id="COG1765">
    <property type="taxonomic scope" value="Bacteria"/>
</dbReference>
<dbReference type="Pfam" id="PF02566">
    <property type="entry name" value="OsmC"/>
    <property type="match status" value="1"/>
</dbReference>
<dbReference type="InterPro" id="IPR003718">
    <property type="entry name" value="OsmC/Ohr_fam"/>
</dbReference>
<dbReference type="AlphaFoldDB" id="A0A024HH20"/>
<reference evidence="1 2" key="2">
    <citation type="submission" date="2014-05" db="EMBL/GenBank/DDBJ databases">
        <title>Genome sequence of the 3-chlorobenzoate degrading bacterium Pseudomonas knackmussii B13 shows multiple evidence for horizontal gene transfer.</title>
        <authorList>
            <person name="Miyazaki R."/>
            <person name="Bertelli C."/>
            <person name="Falquet L."/>
            <person name="Robinson-Rechavi M."/>
            <person name="Gharib W."/>
            <person name="Roy S."/>
            <person name="Van der Meer J.R."/>
        </authorList>
    </citation>
    <scope>NUCLEOTIDE SEQUENCE [LARGE SCALE GENOMIC DNA]</scope>
    <source>
        <strain evidence="1 2">B13</strain>
    </source>
</reference>
<dbReference type="STRING" id="1301098.PKB_2988"/>
<accession>A0A024HH20</accession>
<evidence type="ECO:0000313" key="1">
    <source>
        <dbReference type="EMBL" id="CDF84335.1"/>
    </source>
</evidence>
<name>A0A024HH20_PSEKB</name>
<protein>
    <recommendedName>
        <fullName evidence="3">Redox protein, regulator of disulfide bond formation</fullName>
    </recommendedName>
</protein>
<dbReference type="SUPFAM" id="SSF82784">
    <property type="entry name" value="OsmC-like"/>
    <property type="match status" value="1"/>
</dbReference>
<dbReference type="PANTHER" id="PTHR39624:SF2">
    <property type="entry name" value="OSMC-LIKE PROTEIN"/>
    <property type="match status" value="1"/>
</dbReference>
<dbReference type="InterPro" id="IPR036102">
    <property type="entry name" value="OsmC/Ohrsf"/>
</dbReference>
<reference evidence="1 2" key="1">
    <citation type="submission" date="2013-03" db="EMBL/GenBank/DDBJ databases">
        <authorList>
            <person name="Linke B."/>
        </authorList>
    </citation>
    <scope>NUCLEOTIDE SEQUENCE [LARGE SCALE GENOMIC DNA]</scope>
    <source>
        <strain evidence="1 2">B13</strain>
    </source>
</reference>
<keyword evidence="2" id="KW-1185">Reference proteome</keyword>
<dbReference type="Gene3D" id="3.30.300.20">
    <property type="match status" value="1"/>
</dbReference>
<dbReference type="Proteomes" id="UP000025241">
    <property type="component" value="Chromosome I"/>
</dbReference>
<dbReference type="PANTHER" id="PTHR39624">
    <property type="entry name" value="PROTEIN INVOLVED IN RIMO-MEDIATED BETA-METHYLTHIOLATION OF RIBOSOMAL PROTEIN S12 YCAO"/>
    <property type="match status" value="1"/>
</dbReference>
<dbReference type="PATRIC" id="fig|1301098.3.peg.3014"/>